<evidence type="ECO:0000313" key="1">
    <source>
        <dbReference type="EMBL" id="VVD76922.1"/>
    </source>
</evidence>
<gene>
    <name evidence="1" type="ORF">PTE31013_00896</name>
</gene>
<name>A0A5E4SPM9_9BURK</name>
<proteinExistence type="predicted"/>
<evidence type="ECO:0000313" key="2">
    <source>
        <dbReference type="Proteomes" id="UP000334380"/>
    </source>
</evidence>
<dbReference type="EMBL" id="CABPRU010000002">
    <property type="protein sequence ID" value="VVD76922.1"/>
    <property type="molecule type" value="Genomic_DNA"/>
</dbReference>
<organism evidence="1 2">
    <name type="scientific">Pandoraea terrigena</name>
    <dbReference type="NCBI Taxonomy" id="2508292"/>
    <lineage>
        <taxon>Bacteria</taxon>
        <taxon>Pseudomonadati</taxon>
        <taxon>Pseudomonadota</taxon>
        <taxon>Betaproteobacteria</taxon>
        <taxon>Burkholderiales</taxon>
        <taxon>Burkholderiaceae</taxon>
        <taxon>Pandoraea</taxon>
    </lineage>
</organism>
<dbReference type="AlphaFoldDB" id="A0A5E4SPM9"/>
<protein>
    <submittedName>
        <fullName evidence="1">Uncharacterized protein</fullName>
    </submittedName>
</protein>
<reference evidence="1 2" key="1">
    <citation type="submission" date="2019-08" db="EMBL/GenBank/DDBJ databases">
        <authorList>
            <person name="Peeters C."/>
        </authorList>
    </citation>
    <scope>NUCLEOTIDE SEQUENCE [LARGE SCALE GENOMIC DNA]</scope>
    <source>
        <strain evidence="1 2">LMG 31013</strain>
    </source>
</reference>
<sequence>MEIRKALPEGALRVLPTQGCNLRLIDHCDINLPERIAGSRFKYRAHVHPGKADLAASGISPYRRRRPATRYR</sequence>
<accession>A0A5E4SPM9</accession>
<dbReference type="Proteomes" id="UP000334380">
    <property type="component" value="Unassembled WGS sequence"/>
</dbReference>
<keyword evidence="2" id="KW-1185">Reference proteome</keyword>